<dbReference type="PANTHER" id="PTHR21338">
    <property type="entry name" value="MITOCHONDRIAL RIBOSOMAL PROTEIN L41"/>
    <property type="match status" value="1"/>
</dbReference>
<keyword evidence="9" id="KW-1185">Reference proteome</keyword>
<keyword evidence="3" id="KW-0809">Transit peptide</keyword>
<dbReference type="Proteomes" id="UP000242877">
    <property type="component" value="Unassembled WGS sequence"/>
</dbReference>
<dbReference type="AlphaFoldDB" id="A0A167Z7U8"/>
<evidence type="ECO:0000313" key="8">
    <source>
        <dbReference type="EMBL" id="KZZ92287.1"/>
    </source>
</evidence>
<dbReference type="PANTHER" id="PTHR21338:SF0">
    <property type="entry name" value="LARGE RIBOSOMAL SUBUNIT PROTEIN ML41"/>
    <property type="match status" value="1"/>
</dbReference>
<evidence type="ECO:0000256" key="5">
    <source>
        <dbReference type="ARBA" id="ARBA00023128"/>
    </source>
</evidence>
<proteinExistence type="inferred from homology"/>
<dbReference type="Pfam" id="PF09809">
    <property type="entry name" value="MRP-L27"/>
    <property type="match status" value="1"/>
</dbReference>
<dbReference type="GO" id="GO:0003735">
    <property type="term" value="F:structural constituent of ribosome"/>
    <property type="evidence" value="ECO:0007669"/>
    <property type="project" value="InterPro"/>
</dbReference>
<dbReference type="VEuPathDB" id="FungiDB:AAP_02942"/>
<reference evidence="8 9" key="1">
    <citation type="journal article" date="2016" name="Genome Biol. Evol.">
        <title>Divergent and convergent evolution of fungal pathogenicity.</title>
        <authorList>
            <person name="Shang Y."/>
            <person name="Xiao G."/>
            <person name="Zheng P."/>
            <person name="Cen K."/>
            <person name="Zhan S."/>
            <person name="Wang C."/>
        </authorList>
    </citation>
    <scope>NUCLEOTIDE SEQUENCE [LARGE SCALE GENOMIC DNA]</scope>
    <source>
        <strain evidence="8 9">ARSEF 7405</strain>
    </source>
</reference>
<dbReference type="GO" id="GO:0005762">
    <property type="term" value="C:mitochondrial large ribosomal subunit"/>
    <property type="evidence" value="ECO:0007669"/>
    <property type="project" value="InterPro"/>
</dbReference>
<keyword evidence="6" id="KW-0687">Ribonucleoprotein</keyword>
<gene>
    <name evidence="8" type="ORF">AAP_02942</name>
</gene>
<evidence type="ECO:0000256" key="2">
    <source>
        <dbReference type="ARBA" id="ARBA00010152"/>
    </source>
</evidence>
<comment type="subcellular location">
    <subcellularLocation>
        <location evidence="1">Mitochondrion</location>
    </subcellularLocation>
</comment>
<comment type="caution">
    <text evidence="8">The sequence shown here is derived from an EMBL/GenBank/DDBJ whole genome shotgun (WGS) entry which is preliminary data.</text>
</comment>
<accession>A0A167Z7U8</accession>
<organism evidence="8 9">
    <name type="scientific">Ascosphaera apis ARSEF 7405</name>
    <dbReference type="NCBI Taxonomy" id="392613"/>
    <lineage>
        <taxon>Eukaryota</taxon>
        <taxon>Fungi</taxon>
        <taxon>Dikarya</taxon>
        <taxon>Ascomycota</taxon>
        <taxon>Pezizomycotina</taxon>
        <taxon>Eurotiomycetes</taxon>
        <taxon>Eurotiomycetidae</taxon>
        <taxon>Onygenales</taxon>
        <taxon>Ascosphaeraceae</taxon>
        <taxon>Ascosphaera</taxon>
    </lineage>
</organism>
<evidence type="ECO:0000256" key="6">
    <source>
        <dbReference type="ARBA" id="ARBA00023274"/>
    </source>
</evidence>
<evidence type="ECO:0000256" key="3">
    <source>
        <dbReference type="ARBA" id="ARBA00022946"/>
    </source>
</evidence>
<feature type="compositionally biased region" description="Low complexity" evidence="7">
    <location>
        <begin position="145"/>
        <end position="164"/>
    </location>
</feature>
<evidence type="ECO:0000313" key="9">
    <source>
        <dbReference type="Proteomes" id="UP000242877"/>
    </source>
</evidence>
<dbReference type="GO" id="GO:0006412">
    <property type="term" value="P:translation"/>
    <property type="evidence" value="ECO:0007669"/>
    <property type="project" value="TreeGrafter"/>
</dbReference>
<dbReference type="InterPro" id="IPR019189">
    <property type="entry name" value="Ribosomal_mL41"/>
</dbReference>
<keyword evidence="5" id="KW-0496">Mitochondrion</keyword>
<feature type="region of interest" description="Disordered" evidence="7">
    <location>
        <begin position="129"/>
        <end position="164"/>
    </location>
</feature>
<dbReference type="OrthoDB" id="408933at2759"/>
<evidence type="ECO:0000256" key="4">
    <source>
        <dbReference type="ARBA" id="ARBA00022980"/>
    </source>
</evidence>
<sequence>MSAKEAFRKPLRIKGRLPLTTKQVNGGYYKGNRTGSMGFFGPKKGQYIIDYRKVRTYNYPAEHMKEFKMTPFVTQQMHPTASKYTKPNPDQHAREEGYLFKYRRMNGRDYLEEWARKNEHEYNFLVHGVPMPGTGPEPSQPIIEQTVSADTQQTQSQTPPGQRA</sequence>
<name>A0A167Z7U8_9EURO</name>
<protein>
    <submittedName>
        <fullName evidence="8">Ribosomal protein L27/L41, mitochondrial</fullName>
    </submittedName>
</protein>
<dbReference type="EMBL" id="AZGZ01000011">
    <property type="protein sequence ID" value="KZZ92287.1"/>
    <property type="molecule type" value="Genomic_DNA"/>
</dbReference>
<evidence type="ECO:0000256" key="7">
    <source>
        <dbReference type="SAM" id="MobiDB-lite"/>
    </source>
</evidence>
<evidence type="ECO:0000256" key="1">
    <source>
        <dbReference type="ARBA" id="ARBA00004173"/>
    </source>
</evidence>
<comment type="similarity">
    <text evidence="2">Belongs to the mitochondrion-specific ribosomal protein mL41 family.</text>
</comment>
<keyword evidence="4 8" id="KW-0689">Ribosomal protein</keyword>